<dbReference type="RefSeq" id="WP_097280040.1">
    <property type="nucleotide sequence ID" value="NZ_OCNJ01000006.1"/>
</dbReference>
<evidence type="ECO:0000256" key="1">
    <source>
        <dbReference type="ARBA" id="ARBA00006484"/>
    </source>
</evidence>
<dbReference type="FunFam" id="3.40.50.720:FF:000084">
    <property type="entry name" value="Short-chain dehydrogenase reductase"/>
    <property type="match status" value="1"/>
</dbReference>
<dbReference type="OrthoDB" id="7499742at2"/>
<name>A0A286GNP2_9PROT</name>
<dbReference type="NCBIfam" id="NF005559">
    <property type="entry name" value="PRK07231.1"/>
    <property type="match status" value="1"/>
</dbReference>
<dbReference type="SUPFAM" id="SSF51735">
    <property type="entry name" value="NAD(P)-binding Rossmann-fold domains"/>
    <property type="match status" value="1"/>
</dbReference>
<dbReference type="PROSITE" id="PS00061">
    <property type="entry name" value="ADH_SHORT"/>
    <property type="match status" value="1"/>
</dbReference>
<protein>
    <submittedName>
        <fullName evidence="3">Glucose 1-dehydrogenase</fullName>
    </submittedName>
</protein>
<dbReference type="Pfam" id="PF13561">
    <property type="entry name" value="adh_short_C2"/>
    <property type="match status" value="1"/>
</dbReference>
<dbReference type="Gene3D" id="3.40.50.720">
    <property type="entry name" value="NAD(P)-binding Rossmann-like Domain"/>
    <property type="match status" value="1"/>
</dbReference>
<gene>
    <name evidence="3" type="ORF">SAMN05421508_106289</name>
</gene>
<reference evidence="3 4" key="1">
    <citation type="submission" date="2017-09" db="EMBL/GenBank/DDBJ databases">
        <authorList>
            <person name="Ehlers B."/>
            <person name="Leendertz F.H."/>
        </authorList>
    </citation>
    <scope>NUCLEOTIDE SEQUENCE [LARGE SCALE GENOMIC DNA]</scope>
    <source>
        <strain evidence="3 4">USBA 140</strain>
    </source>
</reference>
<dbReference type="InterPro" id="IPR036291">
    <property type="entry name" value="NAD(P)-bd_dom_sf"/>
</dbReference>
<dbReference type="SMART" id="SM00822">
    <property type="entry name" value="PKS_KR"/>
    <property type="match status" value="1"/>
</dbReference>
<comment type="similarity">
    <text evidence="1">Belongs to the short-chain dehydrogenases/reductases (SDR) family.</text>
</comment>
<dbReference type="Proteomes" id="UP000219621">
    <property type="component" value="Unassembled WGS sequence"/>
</dbReference>
<dbReference type="PRINTS" id="PR00080">
    <property type="entry name" value="SDRFAMILY"/>
</dbReference>
<evidence type="ECO:0000313" key="3">
    <source>
        <dbReference type="EMBL" id="SOD97165.1"/>
    </source>
</evidence>
<feature type="domain" description="Ketoreductase" evidence="2">
    <location>
        <begin position="8"/>
        <end position="210"/>
    </location>
</feature>
<dbReference type="GO" id="GO:0016616">
    <property type="term" value="F:oxidoreductase activity, acting on the CH-OH group of donors, NAD or NADP as acceptor"/>
    <property type="evidence" value="ECO:0007669"/>
    <property type="project" value="UniProtKB-ARBA"/>
</dbReference>
<organism evidence="3 4">
    <name type="scientific">Caenispirillum bisanense</name>
    <dbReference type="NCBI Taxonomy" id="414052"/>
    <lineage>
        <taxon>Bacteria</taxon>
        <taxon>Pseudomonadati</taxon>
        <taxon>Pseudomonadota</taxon>
        <taxon>Alphaproteobacteria</taxon>
        <taxon>Rhodospirillales</taxon>
        <taxon>Novispirillaceae</taxon>
        <taxon>Caenispirillum</taxon>
    </lineage>
</organism>
<evidence type="ECO:0000259" key="2">
    <source>
        <dbReference type="SMART" id="SM00822"/>
    </source>
</evidence>
<dbReference type="InterPro" id="IPR002347">
    <property type="entry name" value="SDR_fam"/>
</dbReference>
<accession>A0A286GNP2</accession>
<dbReference type="InterPro" id="IPR057326">
    <property type="entry name" value="KR_dom"/>
</dbReference>
<sequence length="267" mass="28197">MAPRLDDQTAIVTGGSSGIGKAAAIALGRAGARVAIVYHANAEGREEAAQAVEEAGGCALVLQGNVADEADVAALVRRTRQEFGTVDILVSNSGIQKDADFLEMTLDDWNAVLSVNLTGQFLATRECLKVMTEQGVREGVSRAAGKIVCMSSVHQFIPWAGHANYAAAKGGVQMLAETLAQEFAEHKVRVNVVAPGAVRTAINDDVWQSEEGREMLLGMIPYGRIGEVEDVANAVVWLASDDSDYVTGATLVIDCGMQLYPSFRSGG</sequence>
<dbReference type="EMBL" id="OCNJ01000006">
    <property type="protein sequence ID" value="SOD97165.1"/>
    <property type="molecule type" value="Genomic_DNA"/>
</dbReference>
<keyword evidence="4" id="KW-1185">Reference proteome</keyword>
<dbReference type="PRINTS" id="PR00081">
    <property type="entry name" value="GDHRDH"/>
</dbReference>
<dbReference type="PANTHER" id="PTHR42760">
    <property type="entry name" value="SHORT-CHAIN DEHYDROGENASES/REDUCTASES FAMILY MEMBER"/>
    <property type="match status" value="1"/>
</dbReference>
<proteinExistence type="inferred from homology"/>
<evidence type="ECO:0000313" key="4">
    <source>
        <dbReference type="Proteomes" id="UP000219621"/>
    </source>
</evidence>
<dbReference type="InterPro" id="IPR020904">
    <property type="entry name" value="Sc_DH/Rdtase_CS"/>
</dbReference>
<dbReference type="PANTHER" id="PTHR42760:SF132">
    <property type="entry name" value="SHORT-CHAIN DEHYDROGENASE_REDUCTASE FAMILY PROTEIN"/>
    <property type="match status" value="1"/>
</dbReference>
<dbReference type="AlphaFoldDB" id="A0A286GNP2"/>